<dbReference type="Gene3D" id="3.30.450.180">
    <property type="match status" value="1"/>
</dbReference>
<feature type="domain" description="HTH cro/C1-type" evidence="2">
    <location>
        <begin position="29"/>
        <end position="80"/>
    </location>
</feature>
<dbReference type="InterPro" id="IPR001387">
    <property type="entry name" value="Cro/C1-type_HTH"/>
</dbReference>
<evidence type="ECO:0000313" key="3">
    <source>
        <dbReference type="EMBL" id="GIG05063.1"/>
    </source>
</evidence>
<dbReference type="AlphaFoldDB" id="A0A8J3KM39"/>
<evidence type="ECO:0000259" key="2">
    <source>
        <dbReference type="PROSITE" id="PS50943"/>
    </source>
</evidence>
<feature type="region of interest" description="Disordered" evidence="1">
    <location>
        <begin position="17"/>
        <end position="37"/>
    </location>
</feature>
<evidence type="ECO:0000256" key="1">
    <source>
        <dbReference type="SAM" id="MobiDB-lite"/>
    </source>
</evidence>
<reference evidence="3 4" key="1">
    <citation type="submission" date="2021-01" db="EMBL/GenBank/DDBJ databases">
        <title>Whole genome shotgun sequence of Catellatospora coxensis NBRC 107359.</title>
        <authorList>
            <person name="Komaki H."/>
            <person name="Tamura T."/>
        </authorList>
    </citation>
    <scope>NUCLEOTIDE SEQUENCE [LARGE SCALE GENOMIC DNA]</scope>
    <source>
        <strain evidence="3 4">NBRC 107359</strain>
    </source>
</reference>
<keyword evidence="4" id="KW-1185">Reference proteome</keyword>
<evidence type="ECO:0000313" key="4">
    <source>
        <dbReference type="Proteomes" id="UP000630887"/>
    </source>
</evidence>
<dbReference type="Proteomes" id="UP000630887">
    <property type="component" value="Unassembled WGS sequence"/>
</dbReference>
<accession>A0A8J3KM39</accession>
<dbReference type="CDD" id="cd00093">
    <property type="entry name" value="HTH_XRE"/>
    <property type="match status" value="1"/>
</dbReference>
<dbReference type="PANTHER" id="PTHR35010:SF2">
    <property type="entry name" value="BLL4672 PROTEIN"/>
    <property type="match status" value="1"/>
</dbReference>
<organism evidence="3 4">
    <name type="scientific">Catellatospora coxensis</name>
    <dbReference type="NCBI Taxonomy" id="310354"/>
    <lineage>
        <taxon>Bacteria</taxon>
        <taxon>Bacillati</taxon>
        <taxon>Actinomycetota</taxon>
        <taxon>Actinomycetes</taxon>
        <taxon>Micromonosporales</taxon>
        <taxon>Micromonosporaceae</taxon>
        <taxon>Catellatospora</taxon>
    </lineage>
</organism>
<dbReference type="SUPFAM" id="SSF47413">
    <property type="entry name" value="lambda repressor-like DNA-binding domains"/>
    <property type="match status" value="1"/>
</dbReference>
<dbReference type="GO" id="GO:0003677">
    <property type="term" value="F:DNA binding"/>
    <property type="evidence" value="ECO:0007669"/>
    <property type="project" value="InterPro"/>
</dbReference>
<dbReference type="EMBL" id="BONI01000011">
    <property type="protein sequence ID" value="GIG05063.1"/>
    <property type="molecule type" value="Genomic_DNA"/>
</dbReference>
<dbReference type="Gene3D" id="1.10.260.40">
    <property type="entry name" value="lambda repressor-like DNA-binding domains"/>
    <property type="match status" value="1"/>
</dbReference>
<proteinExistence type="predicted"/>
<gene>
    <name evidence="3" type="ORF">Cco03nite_17630</name>
</gene>
<dbReference type="PROSITE" id="PS50943">
    <property type="entry name" value="HTH_CROC1"/>
    <property type="match status" value="1"/>
</dbReference>
<protein>
    <recommendedName>
        <fullName evidence="2">HTH cro/C1-type domain-containing protein</fullName>
    </recommendedName>
</protein>
<comment type="caution">
    <text evidence="3">The sequence shown here is derived from an EMBL/GenBank/DDBJ whole genome shotgun (WGS) entry which is preliminary data.</text>
</comment>
<name>A0A8J3KM39_9ACTN</name>
<dbReference type="SMART" id="SM00530">
    <property type="entry name" value="HTH_XRE"/>
    <property type="match status" value="1"/>
</dbReference>
<sequence length="282" mass="30686">MGTPLGDFIRAKRDSIQPEQLGLTDHGRRRSPGLRRSDLAGRAGISVEYLTRIEQGRDRNPSLSVVNAIADALSLSVADRTHLHHLAKITGGACAGRTRPAPPDRVVRPGAAATLRLLEPGIAVLTNGLGDILAHTSGFALVTDGTGLLDDDTPNLTRFVFTDPRARSLFPDWDTVADELAFDLWTGPSRDAVEWFSADLATLAGPEFTRRLNLHTPPPPSTLRVDHPSGHRLRLDRETLELVTDAQRVVVYLPADEETAGALDRLRSEHSRHRPGGLRLVA</sequence>
<dbReference type="RefSeq" id="WP_203690894.1">
    <property type="nucleotide sequence ID" value="NZ_BAAALC010000016.1"/>
</dbReference>
<dbReference type="InterPro" id="IPR041413">
    <property type="entry name" value="MLTR_LBD"/>
</dbReference>
<dbReference type="InterPro" id="IPR010982">
    <property type="entry name" value="Lambda_DNA-bd_dom_sf"/>
</dbReference>
<dbReference type="PANTHER" id="PTHR35010">
    <property type="entry name" value="BLL4672 PROTEIN-RELATED"/>
    <property type="match status" value="1"/>
</dbReference>
<dbReference type="Pfam" id="PF13560">
    <property type="entry name" value="HTH_31"/>
    <property type="match status" value="1"/>
</dbReference>
<dbReference type="Pfam" id="PF17765">
    <property type="entry name" value="MLTR_LBD"/>
    <property type="match status" value="1"/>
</dbReference>